<sequence length="77" mass="7925">MRTLFAVATGLGLVFAAFAGLALALVLGTVAAGAIAFARLTGRSQPAMARASADPARDRSGSEFRVWNDGRGTIIDM</sequence>
<evidence type="ECO:0000313" key="2">
    <source>
        <dbReference type="Proteomes" id="UP000219465"/>
    </source>
</evidence>
<reference evidence="2" key="1">
    <citation type="submission" date="2017-08" db="EMBL/GenBank/DDBJ databases">
        <authorList>
            <person name="Varghese N."/>
            <person name="Submissions S."/>
        </authorList>
    </citation>
    <scope>NUCLEOTIDE SEQUENCE [LARGE SCALE GENOMIC DNA]</scope>
    <source>
        <strain evidence="2">KCTC 23107</strain>
    </source>
</reference>
<proteinExistence type="predicted"/>
<dbReference type="RefSeq" id="WP_097107067.1">
    <property type="nucleotide sequence ID" value="NZ_OCPC01000002.1"/>
</dbReference>
<gene>
    <name evidence="1" type="ORF">SAMN05877838_1803</name>
</gene>
<keyword evidence="2" id="KW-1185">Reference proteome</keyword>
<name>A0A286IA87_9HYPH</name>
<evidence type="ECO:0000313" key="1">
    <source>
        <dbReference type="EMBL" id="SOE16917.1"/>
    </source>
</evidence>
<dbReference type="Proteomes" id="UP000219465">
    <property type="component" value="Unassembled WGS sequence"/>
</dbReference>
<accession>A0A286IA87</accession>
<organism evidence="1 2">
    <name type="scientific">Hoeflea halophila</name>
    <dbReference type="NCBI Taxonomy" id="714899"/>
    <lineage>
        <taxon>Bacteria</taxon>
        <taxon>Pseudomonadati</taxon>
        <taxon>Pseudomonadota</taxon>
        <taxon>Alphaproteobacteria</taxon>
        <taxon>Hyphomicrobiales</taxon>
        <taxon>Rhizobiaceae</taxon>
        <taxon>Hoeflea</taxon>
    </lineage>
</organism>
<dbReference type="AlphaFoldDB" id="A0A286IA87"/>
<protein>
    <submittedName>
        <fullName evidence="1">Uncharacterized protein</fullName>
    </submittedName>
</protein>
<dbReference type="EMBL" id="OCPC01000002">
    <property type="protein sequence ID" value="SOE16917.1"/>
    <property type="molecule type" value="Genomic_DNA"/>
</dbReference>